<organism evidence="1 2">
    <name type="scientific">Sphingobacterium multivorum</name>
    <dbReference type="NCBI Taxonomy" id="28454"/>
    <lineage>
        <taxon>Bacteria</taxon>
        <taxon>Pseudomonadati</taxon>
        <taxon>Bacteroidota</taxon>
        <taxon>Sphingobacteriia</taxon>
        <taxon>Sphingobacteriales</taxon>
        <taxon>Sphingobacteriaceae</taxon>
        <taxon>Sphingobacterium</taxon>
    </lineage>
</organism>
<dbReference type="EMBL" id="CABWMV010000012">
    <property type="protein sequence ID" value="VXC77659.1"/>
    <property type="molecule type" value="Genomic_DNA"/>
</dbReference>
<sequence length="72" mass="7941">MLRYSSVVLCSGMFAFSDLPLLCCVGGAVDPAGAFQHVFVARCRYLAKSGGRISHPSLPITCFTKRMSHRYR</sequence>
<evidence type="ECO:0000313" key="2">
    <source>
        <dbReference type="Proteomes" id="UP000432350"/>
    </source>
</evidence>
<name>A0A654BBX6_SPHMU</name>
<accession>A0A654BBX6</accession>
<evidence type="ECO:0000313" key="1">
    <source>
        <dbReference type="EMBL" id="VXC77659.1"/>
    </source>
</evidence>
<dbReference type="Proteomes" id="UP000432350">
    <property type="component" value="Unassembled WGS sequence"/>
</dbReference>
<gene>
    <name evidence="1" type="ORF">SPHINGO8BC_20077</name>
</gene>
<proteinExistence type="predicted"/>
<dbReference type="AlphaFoldDB" id="A0A654BBX6"/>
<protein>
    <submittedName>
        <fullName evidence="1">Uncharacterized protein</fullName>
    </submittedName>
</protein>
<reference evidence="1 2" key="1">
    <citation type="submission" date="2019-10" db="EMBL/GenBank/DDBJ databases">
        <authorList>
            <person name="Karimi E."/>
        </authorList>
    </citation>
    <scope>NUCLEOTIDE SEQUENCE [LARGE SCALE GENOMIC DNA]</scope>
    <source>
        <strain evidence="1">Sphingobacterium sp. 8BC</strain>
    </source>
</reference>